<reference evidence="1 2" key="1">
    <citation type="submission" date="2015-01" db="EMBL/GenBank/DDBJ databases">
        <title>Evolution of Trichinella species and genotypes.</title>
        <authorList>
            <person name="Korhonen P.K."/>
            <person name="Edoardo P."/>
            <person name="Giuseppe L.R."/>
            <person name="Gasser R.B."/>
        </authorList>
    </citation>
    <scope>NUCLEOTIDE SEQUENCE [LARGE SCALE GENOMIC DNA]</scope>
    <source>
        <strain evidence="1">ISS37</strain>
    </source>
</reference>
<dbReference type="AlphaFoldDB" id="A0A0V0RS42"/>
<accession>A0A0V0RS42</accession>
<proteinExistence type="predicted"/>
<dbReference type="Proteomes" id="UP000054630">
    <property type="component" value="Unassembled WGS sequence"/>
</dbReference>
<protein>
    <submittedName>
        <fullName evidence="1">Uncharacterized protein</fullName>
    </submittedName>
</protein>
<evidence type="ECO:0000313" key="1">
    <source>
        <dbReference type="EMBL" id="KRX17298.1"/>
    </source>
</evidence>
<gene>
    <name evidence="1" type="ORF">T07_1115</name>
</gene>
<sequence length="84" mass="10031">MLREKLPPALLRAWDMKIGSDSEEEENNLRKFLEFAQRQVNSLATPMEEDMKVSVIRTECRTSPRKSPHTKWIHFQTLMRSKWN</sequence>
<comment type="caution">
    <text evidence="1">The sequence shown here is derived from an EMBL/GenBank/DDBJ whole genome shotgun (WGS) entry which is preliminary data.</text>
</comment>
<dbReference type="EMBL" id="JYDL01000090">
    <property type="protein sequence ID" value="KRX17298.1"/>
    <property type="molecule type" value="Genomic_DNA"/>
</dbReference>
<keyword evidence="2" id="KW-1185">Reference proteome</keyword>
<organism evidence="1 2">
    <name type="scientific">Trichinella nelsoni</name>
    <dbReference type="NCBI Taxonomy" id="6336"/>
    <lineage>
        <taxon>Eukaryota</taxon>
        <taxon>Metazoa</taxon>
        <taxon>Ecdysozoa</taxon>
        <taxon>Nematoda</taxon>
        <taxon>Enoplea</taxon>
        <taxon>Dorylaimia</taxon>
        <taxon>Trichinellida</taxon>
        <taxon>Trichinellidae</taxon>
        <taxon>Trichinella</taxon>
    </lineage>
</organism>
<dbReference type="OrthoDB" id="10488536at2759"/>
<evidence type="ECO:0000313" key="2">
    <source>
        <dbReference type="Proteomes" id="UP000054630"/>
    </source>
</evidence>
<dbReference type="STRING" id="6336.A0A0V0RS42"/>
<name>A0A0V0RS42_9BILA</name>